<keyword evidence="5" id="KW-1185">Reference proteome</keyword>
<name>A0A8H6JS83_9PEZI</name>
<dbReference type="InterPro" id="IPR029058">
    <property type="entry name" value="AB_hydrolase_fold"/>
</dbReference>
<dbReference type="Gene3D" id="3.40.50.1820">
    <property type="entry name" value="alpha/beta hydrolase"/>
    <property type="match status" value="2"/>
</dbReference>
<dbReference type="GO" id="GO:0016787">
    <property type="term" value="F:hydrolase activity"/>
    <property type="evidence" value="ECO:0007669"/>
    <property type="project" value="UniProtKB-KW"/>
</dbReference>
<dbReference type="PANTHER" id="PTHR48081:SF8">
    <property type="entry name" value="ALPHA_BETA HYDROLASE FOLD-3 DOMAIN-CONTAINING PROTEIN-RELATED"/>
    <property type="match status" value="1"/>
</dbReference>
<feature type="region of interest" description="Disordered" evidence="2">
    <location>
        <begin position="1"/>
        <end position="23"/>
    </location>
</feature>
<feature type="domain" description="Alpha/beta hydrolase fold-3" evidence="3">
    <location>
        <begin position="158"/>
        <end position="303"/>
    </location>
</feature>
<evidence type="ECO:0000256" key="1">
    <source>
        <dbReference type="ARBA" id="ARBA00022801"/>
    </source>
</evidence>
<keyword evidence="1" id="KW-0378">Hydrolase</keyword>
<reference evidence="4" key="1">
    <citation type="journal article" date="2020" name="Phytopathology">
        <title>Genome Sequence Resources of Colletotrichum truncatum, C. plurivorum, C. musicola, and C. sojae: Four Species Pathogenic to Soybean (Glycine max).</title>
        <authorList>
            <person name="Rogerio F."/>
            <person name="Boufleur T.R."/>
            <person name="Ciampi-Guillardi M."/>
            <person name="Sukno S.A."/>
            <person name="Thon M.R."/>
            <person name="Massola Junior N.S."/>
            <person name="Baroncelli R."/>
        </authorList>
    </citation>
    <scope>NUCLEOTIDE SEQUENCE</scope>
    <source>
        <strain evidence="4">LFN0074</strain>
    </source>
</reference>
<dbReference type="Proteomes" id="UP000639643">
    <property type="component" value="Unassembled WGS sequence"/>
</dbReference>
<dbReference type="InterPro" id="IPR050300">
    <property type="entry name" value="GDXG_lipolytic_enzyme"/>
</dbReference>
<accession>A0A8H6JS83</accession>
<dbReference type="InterPro" id="IPR013094">
    <property type="entry name" value="AB_hydrolase_3"/>
</dbReference>
<sequence>MVHLKPVSTYAPPSPSFRPLPRNGHLGAADPALAPILAAADAAVAPLWHPDLSLEEFRKAWLVAPPAPRDTRREGFDVVTETRMVPMRDGVEREVKIWRGPGSEGGQGGKEEKPGVLAMRLHGGGWVVGGHVTEEPENLMLAGLGGVVVVSVDYRTNAHTLTADPDRIILLGSSGGANLALATALRLREEKVDGVIAQALAFPVTCHPSLFPSDRYEYGSWQQHREASVLDAVKMEWFWDAYLPREAKGSEPVEWHSLLLAKMIQIAGADPLRDEGIALAERMREEGVPTEMHTYRGMPHCFYIFEGHEATTEYYRRVVDFIKAVAHGLAEEKV</sequence>
<dbReference type="AlphaFoldDB" id="A0A8H6JS83"/>
<evidence type="ECO:0000313" key="4">
    <source>
        <dbReference type="EMBL" id="KAF6818399.1"/>
    </source>
</evidence>
<evidence type="ECO:0000259" key="3">
    <source>
        <dbReference type="Pfam" id="PF07859"/>
    </source>
</evidence>
<dbReference type="PANTHER" id="PTHR48081">
    <property type="entry name" value="AB HYDROLASE SUPERFAMILY PROTEIN C4A8.06C"/>
    <property type="match status" value="1"/>
</dbReference>
<gene>
    <name evidence="4" type="ORF">CMUS01_11931</name>
</gene>
<dbReference type="Pfam" id="PF07859">
    <property type="entry name" value="Abhydrolase_3"/>
    <property type="match status" value="1"/>
</dbReference>
<dbReference type="EMBL" id="WIGM01000635">
    <property type="protein sequence ID" value="KAF6818399.1"/>
    <property type="molecule type" value="Genomic_DNA"/>
</dbReference>
<comment type="caution">
    <text evidence="4">The sequence shown here is derived from an EMBL/GenBank/DDBJ whole genome shotgun (WGS) entry which is preliminary data.</text>
</comment>
<evidence type="ECO:0000256" key="2">
    <source>
        <dbReference type="SAM" id="MobiDB-lite"/>
    </source>
</evidence>
<dbReference type="SUPFAM" id="SSF53474">
    <property type="entry name" value="alpha/beta-Hydrolases"/>
    <property type="match status" value="1"/>
</dbReference>
<evidence type="ECO:0000313" key="5">
    <source>
        <dbReference type="Proteomes" id="UP000639643"/>
    </source>
</evidence>
<proteinExistence type="predicted"/>
<protein>
    <submittedName>
        <fullName evidence="4">Lipase esterase</fullName>
    </submittedName>
</protein>
<organism evidence="4 5">
    <name type="scientific">Colletotrichum musicola</name>
    <dbReference type="NCBI Taxonomy" id="2175873"/>
    <lineage>
        <taxon>Eukaryota</taxon>
        <taxon>Fungi</taxon>
        <taxon>Dikarya</taxon>
        <taxon>Ascomycota</taxon>
        <taxon>Pezizomycotina</taxon>
        <taxon>Sordariomycetes</taxon>
        <taxon>Hypocreomycetidae</taxon>
        <taxon>Glomerellales</taxon>
        <taxon>Glomerellaceae</taxon>
        <taxon>Colletotrichum</taxon>
        <taxon>Colletotrichum orchidearum species complex</taxon>
    </lineage>
</organism>
<dbReference type="OrthoDB" id="408631at2759"/>